<comment type="catalytic activity">
    <reaction evidence="13 18">
        <text>L-isoleucine + 2-oxoglutarate = (S)-3-methyl-2-oxopentanoate + L-glutamate</text>
        <dbReference type="Rhea" id="RHEA:24801"/>
        <dbReference type="ChEBI" id="CHEBI:16810"/>
        <dbReference type="ChEBI" id="CHEBI:29985"/>
        <dbReference type="ChEBI" id="CHEBI:35146"/>
        <dbReference type="ChEBI" id="CHEBI:58045"/>
        <dbReference type="EC" id="2.6.1.42"/>
    </reaction>
</comment>
<sequence length="357" mass="40414">MKIVIQPARPEQRRDRPAGDKLVFGKNFSDHMFLMDYRENGGWRDPRVVPYDNLTMDPAAMVLHYGQGIFEGLKAYRWADGRIHLFRPEKNVERFNRSARRMCLPEVDPNLHLEAIEALVRIDAEWVPRSAGSSLYIRPTMIATEAALGVRPAHECLFYIITGPVGAYYPEGFNPVRIYVSDEYVRTVRGGLGEAKTMANYAASLYAQEIAKKKGFTQVLWLDAVERRYVEEVGTMNIFFRIDDELVTPPLTGSILPGITRDSVIQLAGHWGIKVTERLISIDEVMETIETGAMKEIFGAGTAAVISPVGSLFFKEKTYKVQDGGVGEWSRRLFDEITGIQYGEKEDPFGWVREVKP</sequence>
<keyword evidence="21" id="KW-1185">Reference proteome</keyword>
<feature type="region of interest" description="Disordered" evidence="19">
    <location>
        <begin position="1"/>
        <end position="20"/>
    </location>
</feature>
<evidence type="ECO:0000256" key="5">
    <source>
        <dbReference type="ARBA" id="ARBA00005072"/>
    </source>
</evidence>
<dbReference type="GO" id="GO:0052654">
    <property type="term" value="F:L-leucine-2-oxoglutarate transaminase activity"/>
    <property type="evidence" value="ECO:0007669"/>
    <property type="project" value="RHEA"/>
</dbReference>
<reference evidence="20 21" key="2">
    <citation type="submission" date="2019-05" db="EMBL/GenBank/DDBJ databases">
        <authorList>
            <person name="Suflita J.M."/>
            <person name="Marks C.R."/>
        </authorList>
    </citation>
    <scope>NUCLEOTIDE SEQUENCE [LARGE SCALE GENOMIC DNA]</scope>
    <source>
        <strain evidence="20 21">ALDC</strain>
    </source>
</reference>
<evidence type="ECO:0000256" key="4">
    <source>
        <dbReference type="ARBA" id="ARBA00004931"/>
    </source>
</evidence>
<dbReference type="UniPathway" id="UPA00048">
    <property type="reaction ID" value="UER00073"/>
</dbReference>
<comment type="cofactor">
    <cofactor evidence="1 17">
        <name>pyridoxal 5'-phosphate</name>
        <dbReference type="ChEBI" id="CHEBI:597326"/>
    </cofactor>
</comment>
<reference evidence="20 21" key="1">
    <citation type="submission" date="2019-05" db="EMBL/GenBank/DDBJ databases">
        <title>The Complete Genome Sequence of the n-alkane-degrading Desulfoglaeba alkanexedens ALDC reveals multiple alkylsuccinate synthase gene clusters.</title>
        <authorList>
            <person name="Callaghan A.V."/>
            <person name="Davidova I.A."/>
            <person name="Duncan K.E."/>
            <person name="Morris B."/>
            <person name="McInerney M.J."/>
        </authorList>
    </citation>
    <scope>NUCLEOTIDE SEQUENCE [LARGE SCALE GENOMIC DNA]</scope>
    <source>
        <strain evidence="20 21">ALDC</strain>
    </source>
</reference>
<evidence type="ECO:0000256" key="11">
    <source>
        <dbReference type="ARBA" id="ARBA00023304"/>
    </source>
</evidence>
<dbReference type="GO" id="GO:0009098">
    <property type="term" value="P:L-leucine biosynthetic process"/>
    <property type="evidence" value="ECO:0007669"/>
    <property type="project" value="UniProtKB-UniPathway"/>
</dbReference>
<dbReference type="RefSeq" id="WP_137424599.1">
    <property type="nucleotide sequence ID" value="NZ_CP040098.1"/>
</dbReference>
<keyword evidence="7 18" id="KW-0032">Aminotransferase</keyword>
<dbReference type="PANTHER" id="PTHR11825:SF44">
    <property type="entry name" value="BRANCHED-CHAIN-AMINO-ACID AMINOTRANSFERASE"/>
    <property type="match status" value="1"/>
</dbReference>
<evidence type="ECO:0000256" key="6">
    <source>
        <dbReference type="ARBA" id="ARBA00009320"/>
    </source>
</evidence>
<evidence type="ECO:0000313" key="20">
    <source>
        <dbReference type="EMBL" id="QCQ22437.1"/>
    </source>
</evidence>
<comment type="pathway">
    <text evidence="5">Amino-acid biosynthesis; L-leucine biosynthesis; L-leucine from 3-methyl-2-oxobutanoate: step 4/4.</text>
</comment>
<evidence type="ECO:0000256" key="9">
    <source>
        <dbReference type="ARBA" id="ARBA00022679"/>
    </source>
</evidence>
<dbReference type="EC" id="2.6.1.42" evidence="18"/>
<keyword evidence="10 17" id="KW-0663">Pyridoxal phosphate</keyword>
<dbReference type="InterPro" id="IPR043132">
    <property type="entry name" value="BCAT-like_C"/>
</dbReference>
<evidence type="ECO:0000256" key="19">
    <source>
        <dbReference type="SAM" id="MobiDB-lite"/>
    </source>
</evidence>
<evidence type="ECO:0000256" key="3">
    <source>
        <dbReference type="ARBA" id="ARBA00004824"/>
    </source>
</evidence>
<comment type="similarity">
    <text evidence="6 16">Belongs to the class-IV pyridoxal-phosphate-dependent aminotransferase family.</text>
</comment>
<evidence type="ECO:0000256" key="17">
    <source>
        <dbReference type="RuleBase" id="RU004516"/>
    </source>
</evidence>
<dbReference type="KEGG" id="dax:FDQ92_09855"/>
<dbReference type="InterPro" id="IPR018300">
    <property type="entry name" value="Aminotrans_IV_CS"/>
</dbReference>
<dbReference type="GO" id="GO:0052655">
    <property type="term" value="F:L-valine-2-oxoglutarate transaminase activity"/>
    <property type="evidence" value="ECO:0007669"/>
    <property type="project" value="RHEA"/>
</dbReference>
<evidence type="ECO:0000256" key="16">
    <source>
        <dbReference type="RuleBase" id="RU004106"/>
    </source>
</evidence>
<comment type="function">
    <text evidence="2">Acts on leucine, isoleucine and valine.</text>
</comment>
<dbReference type="EMBL" id="CP040098">
    <property type="protein sequence ID" value="QCQ22437.1"/>
    <property type="molecule type" value="Genomic_DNA"/>
</dbReference>
<evidence type="ECO:0000313" key="21">
    <source>
        <dbReference type="Proteomes" id="UP000298602"/>
    </source>
</evidence>
<dbReference type="NCBIfam" id="NF009897">
    <property type="entry name" value="PRK13357.1"/>
    <property type="match status" value="1"/>
</dbReference>
<dbReference type="InterPro" id="IPR005786">
    <property type="entry name" value="B_amino_transII"/>
</dbReference>
<dbReference type="Gene3D" id="3.30.470.10">
    <property type="match status" value="1"/>
</dbReference>
<proteinExistence type="inferred from homology"/>
<comment type="catalytic activity">
    <reaction evidence="14 18">
        <text>L-leucine + 2-oxoglutarate = 4-methyl-2-oxopentanoate + L-glutamate</text>
        <dbReference type="Rhea" id="RHEA:18321"/>
        <dbReference type="ChEBI" id="CHEBI:16810"/>
        <dbReference type="ChEBI" id="CHEBI:17865"/>
        <dbReference type="ChEBI" id="CHEBI:29985"/>
        <dbReference type="ChEBI" id="CHEBI:57427"/>
        <dbReference type="EC" id="2.6.1.42"/>
    </reaction>
</comment>
<dbReference type="PIRSF" id="PIRSF006468">
    <property type="entry name" value="BCAT1"/>
    <property type="match status" value="1"/>
</dbReference>
<name>A0A4P8L3B3_9BACT</name>
<keyword evidence="8 18" id="KW-0028">Amino-acid biosynthesis</keyword>
<evidence type="ECO:0000256" key="10">
    <source>
        <dbReference type="ARBA" id="ARBA00022898"/>
    </source>
</evidence>
<dbReference type="InterPro" id="IPR043131">
    <property type="entry name" value="BCAT-like_N"/>
</dbReference>
<dbReference type="InterPro" id="IPR033939">
    <property type="entry name" value="BCAT_family"/>
</dbReference>
<dbReference type="FunFam" id="3.30.470.10:FF:000002">
    <property type="entry name" value="Branched-chain-amino-acid aminotransferase"/>
    <property type="match status" value="1"/>
</dbReference>
<dbReference type="PANTHER" id="PTHR11825">
    <property type="entry name" value="SUBGROUP IIII AMINOTRANSFERASE"/>
    <property type="match status" value="1"/>
</dbReference>
<accession>A0A4P8L3B3</accession>
<gene>
    <name evidence="20" type="ORF">FDQ92_09855</name>
</gene>
<dbReference type="GO" id="GO:0052656">
    <property type="term" value="F:L-isoleucine-2-oxoglutarate transaminase activity"/>
    <property type="evidence" value="ECO:0007669"/>
    <property type="project" value="RHEA"/>
</dbReference>
<dbReference type="Gene3D" id="3.20.10.10">
    <property type="entry name" value="D-amino Acid Aminotransferase, subunit A, domain 2"/>
    <property type="match status" value="1"/>
</dbReference>
<dbReference type="GO" id="GO:0009099">
    <property type="term" value="P:L-valine biosynthetic process"/>
    <property type="evidence" value="ECO:0007669"/>
    <property type="project" value="UniProtKB-UniPathway"/>
</dbReference>
<evidence type="ECO:0000256" key="15">
    <source>
        <dbReference type="PIRSR" id="PIRSR006468-1"/>
    </source>
</evidence>
<evidence type="ECO:0000256" key="8">
    <source>
        <dbReference type="ARBA" id="ARBA00022605"/>
    </source>
</evidence>
<dbReference type="OrthoDB" id="9804984at2"/>
<evidence type="ECO:0000256" key="2">
    <source>
        <dbReference type="ARBA" id="ARBA00003109"/>
    </source>
</evidence>
<keyword evidence="9 18" id="KW-0808">Transferase</keyword>
<feature type="compositionally biased region" description="Basic and acidic residues" evidence="19">
    <location>
        <begin position="10"/>
        <end position="19"/>
    </location>
</feature>
<evidence type="ECO:0000256" key="18">
    <source>
        <dbReference type="RuleBase" id="RU004517"/>
    </source>
</evidence>
<keyword evidence="11 18" id="KW-0100">Branched-chain amino acid biosynthesis</keyword>
<organism evidence="20 21">
    <name type="scientific">Desulfoglaeba alkanexedens ALDC</name>
    <dbReference type="NCBI Taxonomy" id="980445"/>
    <lineage>
        <taxon>Bacteria</taxon>
        <taxon>Pseudomonadati</taxon>
        <taxon>Thermodesulfobacteriota</taxon>
        <taxon>Syntrophobacteria</taxon>
        <taxon>Syntrophobacterales</taxon>
        <taxon>Syntrophobacteraceae</taxon>
        <taxon>Desulfoglaeba</taxon>
    </lineage>
</organism>
<dbReference type="AlphaFoldDB" id="A0A4P8L3B3"/>
<dbReference type="Proteomes" id="UP000298602">
    <property type="component" value="Chromosome"/>
</dbReference>
<dbReference type="InterPro" id="IPR001544">
    <property type="entry name" value="Aminotrans_IV"/>
</dbReference>
<dbReference type="InterPro" id="IPR036038">
    <property type="entry name" value="Aminotransferase-like"/>
</dbReference>
<evidence type="ECO:0000256" key="1">
    <source>
        <dbReference type="ARBA" id="ARBA00001933"/>
    </source>
</evidence>
<dbReference type="SUPFAM" id="SSF56752">
    <property type="entry name" value="D-aminoacid aminotransferase-like PLP-dependent enzymes"/>
    <property type="match status" value="1"/>
</dbReference>
<evidence type="ECO:0000256" key="7">
    <source>
        <dbReference type="ARBA" id="ARBA00022576"/>
    </source>
</evidence>
<dbReference type="CDD" id="cd01557">
    <property type="entry name" value="BCAT_beta_family"/>
    <property type="match status" value="1"/>
</dbReference>
<dbReference type="NCBIfam" id="TIGR01123">
    <property type="entry name" value="ilvE_II"/>
    <property type="match status" value="1"/>
</dbReference>
<comment type="pathway">
    <text evidence="3">Amino-acid biosynthesis; L-isoleucine biosynthesis; L-isoleucine from 2-oxobutanoate: step 4/4.</text>
</comment>
<dbReference type="GO" id="GO:0009097">
    <property type="term" value="P:isoleucine biosynthetic process"/>
    <property type="evidence" value="ECO:0007669"/>
    <property type="project" value="UniProtKB-UniPathway"/>
</dbReference>
<dbReference type="UniPathway" id="UPA00049">
    <property type="reaction ID" value="UER00062"/>
</dbReference>
<evidence type="ECO:0000256" key="14">
    <source>
        <dbReference type="ARBA" id="ARBA00049229"/>
    </source>
</evidence>
<dbReference type="Pfam" id="PF01063">
    <property type="entry name" value="Aminotran_4"/>
    <property type="match status" value="1"/>
</dbReference>
<protein>
    <recommendedName>
        <fullName evidence="18">Branched-chain-amino-acid aminotransferase</fullName>
        <ecNumber evidence="18">2.6.1.42</ecNumber>
    </recommendedName>
</protein>
<dbReference type="PROSITE" id="PS00770">
    <property type="entry name" value="AA_TRANSFER_CLASS_4"/>
    <property type="match status" value="1"/>
</dbReference>
<evidence type="ECO:0000256" key="12">
    <source>
        <dbReference type="ARBA" id="ARBA00048212"/>
    </source>
</evidence>
<dbReference type="UniPathway" id="UPA00047">
    <property type="reaction ID" value="UER00058"/>
</dbReference>
<comment type="catalytic activity">
    <reaction evidence="12 18">
        <text>L-valine + 2-oxoglutarate = 3-methyl-2-oxobutanoate + L-glutamate</text>
        <dbReference type="Rhea" id="RHEA:24813"/>
        <dbReference type="ChEBI" id="CHEBI:11851"/>
        <dbReference type="ChEBI" id="CHEBI:16810"/>
        <dbReference type="ChEBI" id="CHEBI:29985"/>
        <dbReference type="ChEBI" id="CHEBI:57762"/>
        <dbReference type="EC" id="2.6.1.42"/>
    </reaction>
</comment>
<comment type="pathway">
    <text evidence="4">Amino-acid biosynthesis; L-valine biosynthesis; L-valine from pyruvate: step 4/4.</text>
</comment>
<feature type="modified residue" description="N6-(pyridoxal phosphate)lysine" evidence="15">
    <location>
        <position position="196"/>
    </location>
</feature>
<evidence type="ECO:0000256" key="13">
    <source>
        <dbReference type="ARBA" id="ARBA00048798"/>
    </source>
</evidence>